<dbReference type="PANTHER" id="PTHR42879:SF2">
    <property type="entry name" value="3-OXOACYL-[ACYL-CARRIER-PROTEIN] REDUCTASE FABG"/>
    <property type="match status" value="1"/>
</dbReference>
<accession>A0A6J7AW14</accession>
<dbReference type="PRINTS" id="PR00080">
    <property type="entry name" value="SDRFAMILY"/>
</dbReference>
<dbReference type="EMBL" id="CAFBOS010000081">
    <property type="protein sequence ID" value="CAB4997951.1"/>
    <property type="molecule type" value="Genomic_DNA"/>
</dbReference>
<dbReference type="Gene3D" id="3.40.50.720">
    <property type="entry name" value="NAD(P)-binding Rossmann-like Domain"/>
    <property type="match status" value="1"/>
</dbReference>
<sequence length="257" mass="26137">MGILDNRIAVITGGGRGIGRALAEAFGAAGAAVVVSARTTAEVDAVAAAITAAGGRAHAVTADALDRNSAREPVRVAMATFGRCDIVVNNVGGTIGSGPSPFTADDESFESTLVLNLTTAYWTTSEALPHMRTQGFGRVINIGSGAARHASGSIAYTTAKHGLIGLTKQLALSTARHGITVNCLCPGWTNTSLVDFDRIGARSGASAAEARSQAEADNAQHRVLEPEELAPMALLLASDAGAGITGQVINVDGGYRL</sequence>
<dbReference type="SUPFAM" id="SSF51735">
    <property type="entry name" value="NAD(P)-binding Rossmann-fold domains"/>
    <property type="match status" value="1"/>
</dbReference>
<dbReference type="InterPro" id="IPR002347">
    <property type="entry name" value="SDR_fam"/>
</dbReference>
<comment type="similarity">
    <text evidence="1">Belongs to the short-chain dehydrogenases/reductases (SDR) family.</text>
</comment>
<dbReference type="CDD" id="cd05233">
    <property type="entry name" value="SDR_c"/>
    <property type="match status" value="1"/>
</dbReference>
<dbReference type="InterPro" id="IPR036291">
    <property type="entry name" value="NAD(P)-bd_dom_sf"/>
</dbReference>
<dbReference type="InterPro" id="IPR050259">
    <property type="entry name" value="SDR"/>
</dbReference>
<dbReference type="FunFam" id="3.40.50.720:FF:000084">
    <property type="entry name" value="Short-chain dehydrogenase reductase"/>
    <property type="match status" value="1"/>
</dbReference>
<name>A0A6J7AW14_9ZZZZ</name>
<dbReference type="EMBL" id="CAFABA010000262">
    <property type="protein sequence ID" value="CAB4836913.1"/>
    <property type="molecule type" value="Genomic_DNA"/>
</dbReference>
<dbReference type="AlphaFoldDB" id="A0A6J7AW14"/>
<dbReference type="PANTHER" id="PTHR42879">
    <property type="entry name" value="3-OXOACYL-(ACYL-CARRIER-PROTEIN) REDUCTASE"/>
    <property type="match status" value="1"/>
</dbReference>
<evidence type="ECO:0000313" key="3">
    <source>
        <dbReference type="EMBL" id="CAB4997951.1"/>
    </source>
</evidence>
<dbReference type="Pfam" id="PF00106">
    <property type="entry name" value="adh_short"/>
    <property type="match status" value="1"/>
</dbReference>
<protein>
    <submittedName>
        <fullName evidence="2">Unannotated protein</fullName>
    </submittedName>
</protein>
<gene>
    <name evidence="2" type="ORF">UFOPK3139_03359</name>
    <name evidence="3" type="ORF">UFOPK3967_01450</name>
</gene>
<proteinExistence type="inferred from homology"/>
<reference evidence="2" key="1">
    <citation type="submission" date="2020-05" db="EMBL/GenBank/DDBJ databases">
        <authorList>
            <person name="Chiriac C."/>
            <person name="Salcher M."/>
            <person name="Ghai R."/>
            <person name="Kavagutti S V."/>
        </authorList>
    </citation>
    <scope>NUCLEOTIDE SEQUENCE</scope>
</reference>
<dbReference type="PRINTS" id="PR00081">
    <property type="entry name" value="GDHRDH"/>
</dbReference>
<evidence type="ECO:0000256" key="1">
    <source>
        <dbReference type="ARBA" id="ARBA00006484"/>
    </source>
</evidence>
<organism evidence="2">
    <name type="scientific">freshwater metagenome</name>
    <dbReference type="NCBI Taxonomy" id="449393"/>
    <lineage>
        <taxon>unclassified sequences</taxon>
        <taxon>metagenomes</taxon>
        <taxon>ecological metagenomes</taxon>
    </lineage>
</organism>
<evidence type="ECO:0000313" key="2">
    <source>
        <dbReference type="EMBL" id="CAB4836913.1"/>
    </source>
</evidence>